<feature type="domain" description="ABC transporter" evidence="4">
    <location>
        <begin position="2"/>
        <end position="228"/>
    </location>
</feature>
<evidence type="ECO:0000313" key="5">
    <source>
        <dbReference type="EMBL" id="SDB85973.1"/>
    </source>
</evidence>
<gene>
    <name evidence="5" type="ORF">SAMN05421737_10264</name>
</gene>
<dbReference type="InterPro" id="IPR051782">
    <property type="entry name" value="ABC_Transporter_VariousFunc"/>
</dbReference>
<evidence type="ECO:0000256" key="2">
    <source>
        <dbReference type="ARBA" id="ARBA00022741"/>
    </source>
</evidence>
<dbReference type="STRING" id="1464122.SAMN05421737_10264"/>
<dbReference type="PROSITE" id="PS50893">
    <property type="entry name" value="ABC_TRANSPORTER_2"/>
    <property type="match status" value="1"/>
</dbReference>
<dbReference type="SUPFAM" id="SSF52540">
    <property type="entry name" value="P-loop containing nucleoside triphosphate hydrolases"/>
    <property type="match status" value="1"/>
</dbReference>
<evidence type="ECO:0000259" key="4">
    <source>
        <dbReference type="PROSITE" id="PS50893"/>
    </source>
</evidence>
<keyword evidence="1" id="KW-0813">Transport</keyword>
<sequence>MIQLKNVVKQVDESFTLGPVSFKIAPGMVTALIGPNGSGKSVFLRTLMGLSHPSEGMITRFGETDHLAHQWKNRVGYVPQTSSGYEAFTLAELAQLYQIGYDNWDEEAFQAFVARYELPLKKRLRDMSVGNQRQALSVLALSRNTELLVLDEPLAGVDMLAQGLLLEDWITYLEENPERAILFATHIPEEVKELADYIYCLRQGKEVGFYEKDQLLDSYARFWVQTAPENVRNLPGVMSVIERGPQVEVMTSAVDETEVGLTRQRLKVLMKEKLTFAEILRDLLKRGVMQSDVKN</sequence>
<dbReference type="RefSeq" id="WP_176763756.1">
    <property type="nucleotide sequence ID" value="NZ_FMYM01000002.1"/>
</dbReference>
<dbReference type="Pfam" id="PF00005">
    <property type="entry name" value="ABC_tran"/>
    <property type="match status" value="1"/>
</dbReference>
<dbReference type="GO" id="GO:0016887">
    <property type="term" value="F:ATP hydrolysis activity"/>
    <property type="evidence" value="ECO:0007669"/>
    <property type="project" value="InterPro"/>
</dbReference>
<dbReference type="Proteomes" id="UP000242662">
    <property type="component" value="Unassembled WGS sequence"/>
</dbReference>
<dbReference type="PANTHER" id="PTHR42939:SF3">
    <property type="entry name" value="ABC TRANSPORTER ATP-BINDING COMPONENT"/>
    <property type="match status" value="1"/>
</dbReference>
<keyword evidence="6" id="KW-1185">Reference proteome</keyword>
<protein>
    <submittedName>
        <fullName evidence="5">ABC-2 type transport system ATP-binding protein</fullName>
    </submittedName>
</protein>
<dbReference type="InterPro" id="IPR027417">
    <property type="entry name" value="P-loop_NTPase"/>
</dbReference>
<dbReference type="EMBL" id="FMYM01000002">
    <property type="protein sequence ID" value="SDB85973.1"/>
    <property type="molecule type" value="Genomic_DNA"/>
</dbReference>
<dbReference type="PANTHER" id="PTHR42939">
    <property type="entry name" value="ABC TRANSPORTER ATP-BINDING PROTEIN ALBC-RELATED"/>
    <property type="match status" value="1"/>
</dbReference>
<dbReference type="InterPro" id="IPR003439">
    <property type="entry name" value="ABC_transporter-like_ATP-bd"/>
</dbReference>
<proteinExistence type="predicted"/>
<name>A0A1G6GVT3_9BACI</name>
<keyword evidence="2" id="KW-0547">Nucleotide-binding</keyword>
<evidence type="ECO:0000313" key="6">
    <source>
        <dbReference type="Proteomes" id="UP000242662"/>
    </source>
</evidence>
<keyword evidence="3 5" id="KW-0067">ATP-binding</keyword>
<dbReference type="Gene3D" id="3.40.50.300">
    <property type="entry name" value="P-loop containing nucleotide triphosphate hydrolases"/>
    <property type="match status" value="1"/>
</dbReference>
<evidence type="ECO:0000256" key="1">
    <source>
        <dbReference type="ARBA" id="ARBA00022448"/>
    </source>
</evidence>
<dbReference type="InterPro" id="IPR003593">
    <property type="entry name" value="AAA+_ATPase"/>
</dbReference>
<dbReference type="AlphaFoldDB" id="A0A1G6GVT3"/>
<reference evidence="6" key="1">
    <citation type="submission" date="2016-09" db="EMBL/GenBank/DDBJ databases">
        <authorList>
            <person name="Varghese N."/>
            <person name="Submissions S."/>
        </authorList>
    </citation>
    <scope>NUCLEOTIDE SEQUENCE [LARGE SCALE GENOMIC DNA]</scope>
    <source>
        <strain evidence="6">25nlg</strain>
    </source>
</reference>
<organism evidence="5 6">
    <name type="scientific">Shouchella lonarensis</name>
    <dbReference type="NCBI Taxonomy" id="1464122"/>
    <lineage>
        <taxon>Bacteria</taxon>
        <taxon>Bacillati</taxon>
        <taxon>Bacillota</taxon>
        <taxon>Bacilli</taxon>
        <taxon>Bacillales</taxon>
        <taxon>Bacillaceae</taxon>
        <taxon>Shouchella</taxon>
    </lineage>
</organism>
<dbReference type="SMART" id="SM00382">
    <property type="entry name" value="AAA"/>
    <property type="match status" value="1"/>
</dbReference>
<evidence type="ECO:0000256" key="3">
    <source>
        <dbReference type="ARBA" id="ARBA00022840"/>
    </source>
</evidence>
<dbReference type="GO" id="GO:0005524">
    <property type="term" value="F:ATP binding"/>
    <property type="evidence" value="ECO:0007669"/>
    <property type="project" value="UniProtKB-KW"/>
</dbReference>
<accession>A0A1G6GVT3</accession>